<dbReference type="Pfam" id="PF13419">
    <property type="entry name" value="HAD_2"/>
    <property type="match status" value="1"/>
</dbReference>
<dbReference type="InterPro" id="IPR050155">
    <property type="entry name" value="HAD-like_hydrolase_sf"/>
</dbReference>
<dbReference type="NCBIfam" id="TIGR01509">
    <property type="entry name" value="HAD-SF-IA-v3"/>
    <property type="match status" value="1"/>
</dbReference>
<dbReference type="GO" id="GO:0008967">
    <property type="term" value="F:phosphoglycolate phosphatase activity"/>
    <property type="evidence" value="ECO:0007669"/>
    <property type="project" value="TreeGrafter"/>
</dbReference>
<organism evidence="1 2">
    <name type="scientific">Candidatus Nomurabacteria bacterium RIFCSPHIGHO2_01_FULL_39_10</name>
    <dbReference type="NCBI Taxonomy" id="1801733"/>
    <lineage>
        <taxon>Bacteria</taxon>
        <taxon>Candidatus Nomuraibacteriota</taxon>
    </lineage>
</organism>
<dbReference type="EMBL" id="MFTJ01000023">
    <property type="protein sequence ID" value="OGI65664.1"/>
    <property type="molecule type" value="Genomic_DNA"/>
</dbReference>
<dbReference type="PANTHER" id="PTHR43434">
    <property type="entry name" value="PHOSPHOGLYCOLATE PHOSPHATASE"/>
    <property type="match status" value="1"/>
</dbReference>
<dbReference type="Gene3D" id="1.10.150.240">
    <property type="entry name" value="Putative phosphatase, domain 2"/>
    <property type="match status" value="1"/>
</dbReference>
<dbReference type="InterPro" id="IPR036412">
    <property type="entry name" value="HAD-like_sf"/>
</dbReference>
<accession>A0A1F6V848</accession>
<reference evidence="1 2" key="1">
    <citation type="journal article" date="2016" name="Nat. Commun.">
        <title>Thousands of microbial genomes shed light on interconnected biogeochemical processes in an aquifer system.</title>
        <authorList>
            <person name="Anantharaman K."/>
            <person name="Brown C.T."/>
            <person name="Hug L.A."/>
            <person name="Sharon I."/>
            <person name="Castelle C.J."/>
            <person name="Probst A.J."/>
            <person name="Thomas B.C."/>
            <person name="Singh A."/>
            <person name="Wilkins M.J."/>
            <person name="Karaoz U."/>
            <person name="Brodie E.L."/>
            <person name="Williams K.H."/>
            <person name="Hubbard S.S."/>
            <person name="Banfield J.F."/>
        </authorList>
    </citation>
    <scope>NUCLEOTIDE SEQUENCE [LARGE SCALE GENOMIC DNA]</scope>
</reference>
<dbReference type="PANTHER" id="PTHR43434:SF1">
    <property type="entry name" value="PHOSPHOGLYCOLATE PHOSPHATASE"/>
    <property type="match status" value="1"/>
</dbReference>
<dbReference type="AlphaFoldDB" id="A0A1F6V848"/>
<evidence type="ECO:0008006" key="3">
    <source>
        <dbReference type="Google" id="ProtNLM"/>
    </source>
</evidence>
<evidence type="ECO:0000313" key="2">
    <source>
        <dbReference type="Proteomes" id="UP000178700"/>
    </source>
</evidence>
<dbReference type="Gene3D" id="3.40.50.1000">
    <property type="entry name" value="HAD superfamily/HAD-like"/>
    <property type="match status" value="1"/>
</dbReference>
<dbReference type="InterPro" id="IPR041492">
    <property type="entry name" value="HAD_2"/>
</dbReference>
<dbReference type="SFLD" id="SFLDG01129">
    <property type="entry name" value="C1.5:_HAD__Beta-PGM__Phosphata"/>
    <property type="match status" value="1"/>
</dbReference>
<dbReference type="InterPro" id="IPR023214">
    <property type="entry name" value="HAD_sf"/>
</dbReference>
<dbReference type="InterPro" id="IPR023198">
    <property type="entry name" value="PGP-like_dom2"/>
</dbReference>
<dbReference type="GO" id="GO:0006281">
    <property type="term" value="P:DNA repair"/>
    <property type="evidence" value="ECO:0007669"/>
    <property type="project" value="TreeGrafter"/>
</dbReference>
<dbReference type="Proteomes" id="UP000178700">
    <property type="component" value="Unassembled WGS sequence"/>
</dbReference>
<dbReference type="SFLD" id="SFLDG01135">
    <property type="entry name" value="C1.5.6:_HAD__Beta-PGM__Phospha"/>
    <property type="match status" value="1"/>
</dbReference>
<proteinExistence type="predicted"/>
<sequence length="213" mass="24308">MKGITTLLFDIDGTILDTREFILQATEHALTTLNYPVPKRSVISKLVGIPFLKYYFKLSGSEKDAEKLMNTHREFQRFNFHLAKLFPNTCKTLHKLKKKGYRLGAITSRSKITSKQTLKDAGVFDLFDIILSAEDTKDLKPHPEPLLKALRYMKEAPERAVMIGDSHLDIETGKNAGTKTIRATYGFHKDNLHNPEPDFFIDDISDLLKLLQN</sequence>
<protein>
    <recommendedName>
        <fullName evidence="3">Pyrophosphatase PpaX</fullName>
    </recommendedName>
</protein>
<dbReference type="SUPFAM" id="SSF56784">
    <property type="entry name" value="HAD-like"/>
    <property type="match status" value="1"/>
</dbReference>
<dbReference type="SFLD" id="SFLDS00003">
    <property type="entry name" value="Haloacid_Dehalogenase"/>
    <property type="match status" value="1"/>
</dbReference>
<dbReference type="PRINTS" id="PR00413">
    <property type="entry name" value="HADHALOGNASE"/>
</dbReference>
<name>A0A1F6V848_9BACT</name>
<dbReference type="NCBIfam" id="TIGR01549">
    <property type="entry name" value="HAD-SF-IA-v1"/>
    <property type="match status" value="1"/>
</dbReference>
<dbReference type="GO" id="GO:0005829">
    <property type="term" value="C:cytosol"/>
    <property type="evidence" value="ECO:0007669"/>
    <property type="project" value="TreeGrafter"/>
</dbReference>
<gene>
    <name evidence="1" type="ORF">A2642_00425</name>
</gene>
<evidence type="ECO:0000313" key="1">
    <source>
        <dbReference type="EMBL" id="OGI65664.1"/>
    </source>
</evidence>
<comment type="caution">
    <text evidence="1">The sequence shown here is derived from an EMBL/GenBank/DDBJ whole genome shotgun (WGS) entry which is preliminary data.</text>
</comment>
<dbReference type="InterPro" id="IPR006439">
    <property type="entry name" value="HAD-SF_hydro_IA"/>
</dbReference>